<proteinExistence type="predicted"/>
<organism evidence="1 2">
    <name type="scientific">Cyclotella atomus</name>
    <dbReference type="NCBI Taxonomy" id="382360"/>
    <lineage>
        <taxon>Eukaryota</taxon>
        <taxon>Sar</taxon>
        <taxon>Stramenopiles</taxon>
        <taxon>Ochrophyta</taxon>
        <taxon>Bacillariophyta</taxon>
        <taxon>Coscinodiscophyceae</taxon>
        <taxon>Thalassiosirophycidae</taxon>
        <taxon>Stephanodiscales</taxon>
        <taxon>Stephanodiscaceae</taxon>
        <taxon>Cyclotella</taxon>
    </lineage>
</organism>
<reference evidence="1 2" key="1">
    <citation type="submission" date="2024-10" db="EMBL/GenBank/DDBJ databases">
        <title>Updated reference genomes for cyclostephanoid diatoms.</title>
        <authorList>
            <person name="Roberts W.R."/>
            <person name="Alverson A.J."/>
        </authorList>
    </citation>
    <scope>NUCLEOTIDE SEQUENCE [LARGE SCALE GENOMIC DNA]</scope>
    <source>
        <strain evidence="1 2">AJA010-31</strain>
    </source>
</reference>
<accession>A0ABD3QXN8</accession>
<keyword evidence="2" id="KW-1185">Reference proteome</keyword>
<comment type="caution">
    <text evidence="1">The sequence shown here is derived from an EMBL/GenBank/DDBJ whole genome shotgun (WGS) entry which is preliminary data.</text>
</comment>
<dbReference type="EMBL" id="JALLPJ020000010">
    <property type="protein sequence ID" value="KAL3805218.1"/>
    <property type="molecule type" value="Genomic_DNA"/>
</dbReference>
<dbReference type="AlphaFoldDB" id="A0ABD3QXN8"/>
<evidence type="ECO:0000313" key="2">
    <source>
        <dbReference type="Proteomes" id="UP001530400"/>
    </source>
</evidence>
<name>A0ABD3QXN8_9STRA</name>
<protein>
    <submittedName>
        <fullName evidence="1">Uncharacterized protein</fullName>
    </submittedName>
</protein>
<evidence type="ECO:0000313" key="1">
    <source>
        <dbReference type="EMBL" id="KAL3805218.1"/>
    </source>
</evidence>
<sequence length="98" mass="10723">MVAIPSPPINSAIQSSHQYATGRLHDCSILASANPTIGPNAKEKMCIVQIKEVSSFHWVISNYAEESGCVGLIAFRDRFYDSPFGHFHCFPGNKVGQV</sequence>
<dbReference type="Proteomes" id="UP001530400">
    <property type="component" value="Unassembled WGS sequence"/>
</dbReference>
<gene>
    <name evidence="1" type="ORF">ACHAWO_000039</name>
</gene>